<sequence length="102" mass="10989">MKTVQPELDESSEEEELEQLTLADSLAPPEEEQPASQQPTTAERSDAESQPEAPLPHPEPPAQTQPASLSPPQHLQTIESNVGVAGTEETYRPDVNLHASGL</sequence>
<evidence type="ECO:0000313" key="3">
    <source>
        <dbReference type="RefSeq" id="XP_054843368.1"/>
    </source>
</evidence>
<protein>
    <submittedName>
        <fullName evidence="3">E1A-binding protein p400-like</fullName>
    </submittedName>
</protein>
<evidence type="ECO:0000313" key="2">
    <source>
        <dbReference type="Proteomes" id="UP001190640"/>
    </source>
</evidence>
<accession>A0AA97JRV6</accession>
<feature type="compositionally biased region" description="Acidic residues" evidence="1">
    <location>
        <begin position="7"/>
        <end position="18"/>
    </location>
</feature>
<proteinExistence type="predicted"/>
<dbReference type="KEGG" id="emc:129334980"/>
<dbReference type="RefSeq" id="XP_054843368.1">
    <property type="nucleotide sequence ID" value="XM_054987393.1"/>
</dbReference>
<feature type="compositionally biased region" description="Polar residues" evidence="1">
    <location>
        <begin position="68"/>
        <end position="80"/>
    </location>
</feature>
<dbReference type="GeneID" id="129334980"/>
<organism evidence="2 3">
    <name type="scientific">Eublepharis macularius</name>
    <name type="common">Leopard gecko</name>
    <name type="synonym">Cyrtodactylus macularius</name>
    <dbReference type="NCBI Taxonomy" id="481883"/>
    <lineage>
        <taxon>Eukaryota</taxon>
        <taxon>Metazoa</taxon>
        <taxon>Chordata</taxon>
        <taxon>Craniata</taxon>
        <taxon>Vertebrata</taxon>
        <taxon>Euteleostomi</taxon>
        <taxon>Lepidosauria</taxon>
        <taxon>Squamata</taxon>
        <taxon>Bifurcata</taxon>
        <taxon>Gekkota</taxon>
        <taxon>Eublepharidae</taxon>
        <taxon>Eublepharinae</taxon>
        <taxon>Eublepharis</taxon>
    </lineage>
</organism>
<feature type="region of interest" description="Disordered" evidence="1">
    <location>
        <begin position="1"/>
        <end position="102"/>
    </location>
</feature>
<name>A0AA97JRV6_EUBMA</name>
<evidence type="ECO:0000256" key="1">
    <source>
        <dbReference type="SAM" id="MobiDB-lite"/>
    </source>
</evidence>
<feature type="compositionally biased region" description="Pro residues" evidence="1">
    <location>
        <begin position="53"/>
        <end position="63"/>
    </location>
</feature>
<gene>
    <name evidence="3" type="primary">LOC129334980</name>
</gene>
<dbReference type="AlphaFoldDB" id="A0AA97JRV6"/>
<reference evidence="3" key="1">
    <citation type="submission" date="2025-08" db="UniProtKB">
        <authorList>
            <consortium name="RefSeq"/>
        </authorList>
    </citation>
    <scope>IDENTIFICATION</scope>
    <source>
        <tissue evidence="3">Blood</tissue>
    </source>
</reference>
<dbReference type="Proteomes" id="UP001190640">
    <property type="component" value="Chromosome 8"/>
</dbReference>
<keyword evidence="2" id="KW-1185">Reference proteome</keyword>